<comment type="subunit">
    <text evidence="10 11">Homotetramer and homodimer (in equilibrium).</text>
</comment>
<dbReference type="UniPathway" id="UPA00618">
    <property type="reaction ID" value="UER00672"/>
</dbReference>
<evidence type="ECO:0000259" key="14">
    <source>
        <dbReference type="Pfam" id="PF02782"/>
    </source>
</evidence>
<dbReference type="CDD" id="cd07786">
    <property type="entry name" value="FGGY_EcGK_like"/>
    <property type="match status" value="1"/>
</dbReference>
<feature type="binding site" evidence="11">
    <location>
        <position position="407"/>
    </location>
    <ligand>
        <name>ATP</name>
        <dbReference type="ChEBI" id="CHEBI:30616"/>
    </ligand>
</feature>
<evidence type="ECO:0000313" key="15">
    <source>
        <dbReference type="EMBL" id="OUP61255.1"/>
    </source>
</evidence>
<dbReference type="PANTHER" id="PTHR10196">
    <property type="entry name" value="SUGAR KINASE"/>
    <property type="match status" value="1"/>
</dbReference>
<keyword evidence="7 11" id="KW-0067">ATP-binding</keyword>
<feature type="binding site" evidence="11">
    <location>
        <position position="407"/>
    </location>
    <ligand>
        <name>ADP</name>
        <dbReference type="ChEBI" id="CHEBI:456216"/>
    </ligand>
</feature>
<reference evidence="16" key="1">
    <citation type="submission" date="2017-04" db="EMBL/GenBank/DDBJ databases">
        <title>Function of individual gut microbiota members based on whole genome sequencing of pure cultures obtained from chicken caecum.</title>
        <authorList>
            <person name="Medvecky M."/>
            <person name="Cejkova D."/>
            <person name="Polansky O."/>
            <person name="Karasova D."/>
            <person name="Kubasova T."/>
            <person name="Cizek A."/>
            <person name="Rychlik I."/>
        </authorList>
    </citation>
    <scope>NUCLEOTIDE SEQUENCE [LARGE SCALE GENOMIC DNA]</scope>
    <source>
        <strain evidence="16">An178</strain>
    </source>
</reference>
<feature type="binding site" evidence="11">
    <location>
        <position position="411"/>
    </location>
    <ligand>
        <name>ADP</name>
        <dbReference type="ChEBI" id="CHEBI:456216"/>
    </ligand>
</feature>
<feature type="domain" description="Carbohydrate kinase FGGY N-terminal" evidence="13">
    <location>
        <begin position="4"/>
        <end position="248"/>
    </location>
</feature>
<protein>
    <recommendedName>
        <fullName evidence="11">Glycerol kinase</fullName>
        <ecNumber evidence="11">2.7.1.30</ecNumber>
    </recommendedName>
    <alternativeName>
        <fullName evidence="11">ATP:glycerol 3-phosphotransferase</fullName>
    </alternativeName>
    <alternativeName>
        <fullName evidence="11">Glycerokinase</fullName>
        <shortName evidence="11">GK</shortName>
    </alternativeName>
</protein>
<dbReference type="HAMAP" id="MF_00186">
    <property type="entry name" value="Glycerol_kin"/>
    <property type="match status" value="1"/>
</dbReference>
<comment type="function">
    <text evidence="9 11">Key enzyme in the regulation of glycerol uptake and metabolism. Catalyzes the phosphorylation of glycerol to yield sn-glycerol 3-phosphate.</text>
</comment>
<dbReference type="PIRSF" id="PIRSF000538">
    <property type="entry name" value="GlpK"/>
    <property type="match status" value="1"/>
</dbReference>
<keyword evidence="6 11" id="KW-0319">Glycerol metabolism</keyword>
<feature type="binding site" evidence="11">
    <location>
        <position position="306"/>
    </location>
    <ligand>
        <name>ADP</name>
        <dbReference type="ChEBI" id="CHEBI:456216"/>
    </ligand>
</feature>
<feature type="binding site" evidence="11">
    <location>
        <position position="82"/>
    </location>
    <ligand>
        <name>glycerol</name>
        <dbReference type="ChEBI" id="CHEBI:17754"/>
    </ligand>
</feature>
<dbReference type="Proteomes" id="UP000195447">
    <property type="component" value="Unassembled WGS sequence"/>
</dbReference>
<comment type="caution">
    <text evidence="15">The sequence shown here is derived from an EMBL/GenBank/DDBJ whole genome shotgun (WGS) entry which is preliminary data.</text>
</comment>
<dbReference type="PROSITE" id="PS00933">
    <property type="entry name" value="FGGY_KINASES_1"/>
    <property type="match status" value="1"/>
</dbReference>
<feature type="binding site" evidence="11">
    <location>
        <position position="83"/>
    </location>
    <ligand>
        <name>sn-glycerol 3-phosphate</name>
        <dbReference type="ChEBI" id="CHEBI:57597"/>
    </ligand>
</feature>
<keyword evidence="16" id="KW-1185">Reference proteome</keyword>
<feature type="binding site" evidence="11">
    <location>
        <position position="13"/>
    </location>
    <ligand>
        <name>ATP</name>
        <dbReference type="ChEBI" id="CHEBI:30616"/>
    </ligand>
</feature>
<feature type="binding site" evidence="11">
    <location>
        <position position="12"/>
    </location>
    <ligand>
        <name>sn-glycerol 3-phosphate</name>
        <dbReference type="ChEBI" id="CHEBI:57597"/>
    </ligand>
</feature>
<dbReference type="InterPro" id="IPR043129">
    <property type="entry name" value="ATPase_NBD"/>
</dbReference>
<proteinExistence type="inferred from homology"/>
<dbReference type="NCBIfam" id="TIGR01311">
    <property type="entry name" value="glycerol_kin"/>
    <property type="match status" value="1"/>
</dbReference>
<dbReference type="AlphaFoldDB" id="A0A1Y4LXC3"/>
<evidence type="ECO:0000256" key="3">
    <source>
        <dbReference type="ARBA" id="ARBA00022679"/>
    </source>
</evidence>
<feature type="binding site" evidence="11">
    <location>
        <position position="241"/>
    </location>
    <ligand>
        <name>glycerol</name>
        <dbReference type="ChEBI" id="CHEBI:17754"/>
    </ligand>
</feature>
<dbReference type="InterPro" id="IPR005999">
    <property type="entry name" value="Glycerol_kin"/>
</dbReference>
<dbReference type="NCBIfam" id="NF000756">
    <property type="entry name" value="PRK00047.1"/>
    <property type="match status" value="1"/>
</dbReference>
<feature type="binding site" evidence="11">
    <location>
        <position position="241"/>
    </location>
    <ligand>
        <name>sn-glycerol 3-phosphate</name>
        <dbReference type="ChEBI" id="CHEBI:57597"/>
    </ligand>
</feature>
<feature type="domain" description="Carbohydrate kinase FGGY C-terminal" evidence="14">
    <location>
        <begin position="258"/>
        <end position="446"/>
    </location>
</feature>
<feature type="binding site" evidence="11">
    <location>
        <position position="82"/>
    </location>
    <ligand>
        <name>sn-glycerol 3-phosphate</name>
        <dbReference type="ChEBI" id="CHEBI:57597"/>
    </ligand>
</feature>
<dbReference type="InterPro" id="IPR018485">
    <property type="entry name" value="FGGY_C"/>
</dbReference>
<dbReference type="EMBL" id="NFKM01000005">
    <property type="protein sequence ID" value="OUP61255.1"/>
    <property type="molecule type" value="Genomic_DNA"/>
</dbReference>
<feature type="binding site" evidence="11">
    <location>
        <position position="134"/>
    </location>
    <ligand>
        <name>sn-glycerol 3-phosphate</name>
        <dbReference type="ChEBI" id="CHEBI:57597"/>
    </ligand>
</feature>
<evidence type="ECO:0000256" key="5">
    <source>
        <dbReference type="ARBA" id="ARBA00022777"/>
    </source>
</evidence>
<dbReference type="GO" id="GO:0005829">
    <property type="term" value="C:cytosol"/>
    <property type="evidence" value="ECO:0007669"/>
    <property type="project" value="TreeGrafter"/>
</dbReference>
<evidence type="ECO:0000256" key="6">
    <source>
        <dbReference type="ARBA" id="ARBA00022798"/>
    </source>
</evidence>
<comment type="pathway">
    <text evidence="1 11">Polyol metabolism; glycerol degradation via glycerol kinase pathway; sn-glycerol 3-phosphate from glycerol: step 1/1.</text>
</comment>
<evidence type="ECO:0000256" key="8">
    <source>
        <dbReference type="ARBA" id="ARBA00052101"/>
    </source>
</evidence>
<keyword evidence="3 11" id="KW-0808">Transferase</keyword>
<feature type="binding site" evidence="11">
    <location>
        <position position="310"/>
    </location>
    <ligand>
        <name>ATP</name>
        <dbReference type="ChEBI" id="CHEBI:30616"/>
    </ligand>
</feature>
<dbReference type="Pfam" id="PF00370">
    <property type="entry name" value="FGGY_N"/>
    <property type="match status" value="1"/>
</dbReference>
<dbReference type="RefSeq" id="WP_087158427.1">
    <property type="nucleotide sequence ID" value="NZ_NFKM01000005.1"/>
</dbReference>
<dbReference type="InterPro" id="IPR018484">
    <property type="entry name" value="FGGY_N"/>
</dbReference>
<evidence type="ECO:0000256" key="10">
    <source>
        <dbReference type="ARBA" id="ARBA00063665"/>
    </source>
</evidence>
<comment type="catalytic activity">
    <reaction evidence="8 11">
        <text>glycerol + ATP = sn-glycerol 3-phosphate + ADP + H(+)</text>
        <dbReference type="Rhea" id="RHEA:21644"/>
        <dbReference type="ChEBI" id="CHEBI:15378"/>
        <dbReference type="ChEBI" id="CHEBI:17754"/>
        <dbReference type="ChEBI" id="CHEBI:30616"/>
        <dbReference type="ChEBI" id="CHEBI:57597"/>
        <dbReference type="ChEBI" id="CHEBI:456216"/>
        <dbReference type="EC" id="2.7.1.30"/>
    </reaction>
</comment>
<feature type="binding site" evidence="11">
    <location>
        <position position="83"/>
    </location>
    <ligand>
        <name>glycerol</name>
        <dbReference type="ChEBI" id="CHEBI:17754"/>
    </ligand>
</feature>
<feature type="binding site" evidence="11">
    <location>
        <position position="263"/>
    </location>
    <ligand>
        <name>ADP</name>
        <dbReference type="ChEBI" id="CHEBI:456216"/>
    </ligand>
</feature>
<evidence type="ECO:0000256" key="7">
    <source>
        <dbReference type="ARBA" id="ARBA00022840"/>
    </source>
</evidence>
<evidence type="ECO:0000259" key="13">
    <source>
        <dbReference type="Pfam" id="PF00370"/>
    </source>
</evidence>
<keyword evidence="5 11" id="KW-0418">Kinase</keyword>
<feature type="binding site" evidence="11">
    <location>
        <position position="14"/>
    </location>
    <ligand>
        <name>ATP</name>
        <dbReference type="ChEBI" id="CHEBI:30616"/>
    </ligand>
</feature>
<dbReference type="InterPro" id="IPR018483">
    <property type="entry name" value="Carb_kinase_FGGY_CS"/>
</dbReference>
<evidence type="ECO:0000256" key="1">
    <source>
        <dbReference type="ARBA" id="ARBA00005190"/>
    </source>
</evidence>
<feature type="binding site" evidence="11">
    <location>
        <position position="16"/>
    </location>
    <ligand>
        <name>ADP</name>
        <dbReference type="ChEBI" id="CHEBI:456216"/>
    </ligand>
</feature>
<accession>A0A1Y4LXC3</accession>
<dbReference type="GO" id="GO:0019563">
    <property type="term" value="P:glycerol catabolic process"/>
    <property type="evidence" value="ECO:0007669"/>
    <property type="project" value="UniProtKB-UniRule"/>
</dbReference>
<feature type="binding site" evidence="11">
    <location>
        <position position="242"/>
    </location>
    <ligand>
        <name>glycerol</name>
        <dbReference type="ChEBI" id="CHEBI:17754"/>
    </ligand>
</feature>
<dbReference type="SUPFAM" id="SSF53067">
    <property type="entry name" value="Actin-like ATPase domain"/>
    <property type="match status" value="2"/>
</dbReference>
<feature type="binding site" evidence="11">
    <location>
        <position position="263"/>
    </location>
    <ligand>
        <name>ATP</name>
        <dbReference type="ChEBI" id="CHEBI:30616"/>
    </ligand>
</feature>
<keyword evidence="4 11" id="KW-0547">Nucleotide-binding</keyword>
<dbReference type="PROSITE" id="PS00445">
    <property type="entry name" value="FGGY_KINASES_2"/>
    <property type="match status" value="1"/>
</dbReference>
<feature type="binding site" evidence="11">
    <location>
        <position position="12"/>
    </location>
    <ligand>
        <name>ADP</name>
        <dbReference type="ChEBI" id="CHEBI:456216"/>
    </ligand>
</feature>
<evidence type="ECO:0000256" key="12">
    <source>
        <dbReference type="RuleBase" id="RU003733"/>
    </source>
</evidence>
<feature type="binding site" evidence="11">
    <location>
        <position position="134"/>
    </location>
    <ligand>
        <name>glycerol</name>
        <dbReference type="ChEBI" id="CHEBI:17754"/>
    </ligand>
</feature>
<evidence type="ECO:0000256" key="2">
    <source>
        <dbReference type="ARBA" id="ARBA00009156"/>
    </source>
</evidence>
<evidence type="ECO:0000256" key="11">
    <source>
        <dbReference type="HAMAP-Rule" id="MF_00186"/>
    </source>
</evidence>
<evidence type="ECO:0000256" key="4">
    <source>
        <dbReference type="ARBA" id="ARBA00022741"/>
    </source>
</evidence>
<evidence type="ECO:0000256" key="9">
    <source>
        <dbReference type="ARBA" id="ARBA00054633"/>
    </source>
</evidence>
<dbReference type="PANTHER" id="PTHR10196:SF69">
    <property type="entry name" value="GLYCEROL KINASE"/>
    <property type="match status" value="1"/>
</dbReference>
<comment type="similarity">
    <text evidence="2 11 12">Belongs to the FGGY kinase family.</text>
</comment>
<feature type="binding site" evidence="11">
    <location>
        <position position="12"/>
    </location>
    <ligand>
        <name>ATP</name>
        <dbReference type="ChEBI" id="CHEBI:30616"/>
    </ligand>
</feature>
<dbReference type="FunFam" id="3.30.420.40:FF:000008">
    <property type="entry name" value="Glycerol kinase"/>
    <property type="match status" value="1"/>
</dbReference>
<comment type="activity regulation">
    <text evidence="11">Activated by phosphorylation and inhibited by fructose 1,6-bisphosphate (FBP).</text>
</comment>
<dbReference type="GO" id="GO:0006072">
    <property type="term" value="P:glycerol-3-phosphate metabolic process"/>
    <property type="evidence" value="ECO:0007669"/>
    <property type="project" value="InterPro"/>
</dbReference>
<dbReference type="EC" id="2.7.1.30" evidence="11"/>
<organism evidence="15 16">
    <name type="scientific">Faecalitalea cylindroides</name>
    <dbReference type="NCBI Taxonomy" id="39483"/>
    <lineage>
        <taxon>Bacteria</taxon>
        <taxon>Bacillati</taxon>
        <taxon>Bacillota</taxon>
        <taxon>Erysipelotrichia</taxon>
        <taxon>Erysipelotrichales</taxon>
        <taxon>Erysipelotrichaceae</taxon>
        <taxon>Faecalitalea</taxon>
    </lineage>
</organism>
<evidence type="ECO:0000313" key="16">
    <source>
        <dbReference type="Proteomes" id="UP000195447"/>
    </source>
</evidence>
<dbReference type="GO" id="GO:0005524">
    <property type="term" value="F:ATP binding"/>
    <property type="evidence" value="ECO:0007669"/>
    <property type="project" value="UniProtKB-UniRule"/>
</dbReference>
<sequence>MKKYIIAIDQGTTSTRAIVFDRNQNIVKIAQKEIKNSFPEPGWVEQDANEIWLSTLSVLAQLFQGHDIKPQDVMSIGITNQRETTVVWDKTTGLPVYNAIVWQSRQTASIIDRYRNTPKEKVIKAKTGLVLDPYFSASKIRWILENVENLPPVENLLFGTIDTWLVWKMTNGAVHVTDVTNASRTLLFNIHTLEFDNELLQIFDIPKSMLPNIVDTSDVIGNIDPMFFFNYSCPIGAIVGDQQAALFGQSCFDRGDVKNTYGTGGFLLINTGEEPIISKYGLLSTVAWRINGKVNYALEGSIFVSGSLIQWLRDGLKLFQDASQTEEIATSVDSCNGVMIIPAFTGLGAPYWNEKCKGAIFGLTRGTDIRHIVRAALESMAYQSKDLIIVMEEELQEKIHEIKVDGGASKNNFLLQFQSDILEIPVIRSQFSETTALGAARLAGLSAGMYTMDDFKEVEITRFMPKRTHESVEMLYDDWKRAVKSCMSY</sequence>
<gene>
    <name evidence="11" type="primary">glpK</name>
    <name evidence="15" type="ORF">B5F14_03990</name>
</gene>
<dbReference type="FunFam" id="3.30.420.40:FF:000007">
    <property type="entry name" value="Glycerol kinase"/>
    <property type="match status" value="1"/>
</dbReference>
<feature type="binding site" evidence="11">
    <location>
        <position position="306"/>
    </location>
    <ligand>
        <name>ATP</name>
        <dbReference type="ChEBI" id="CHEBI:30616"/>
    </ligand>
</feature>
<dbReference type="Gene3D" id="3.30.420.40">
    <property type="match status" value="2"/>
</dbReference>
<dbReference type="GO" id="GO:0004370">
    <property type="term" value="F:glycerol kinase activity"/>
    <property type="evidence" value="ECO:0007669"/>
    <property type="project" value="UniProtKB-UniRule"/>
</dbReference>
<dbReference type="Pfam" id="PF02782">
    <property type="entry name" value="FGGY_C"/>
    <property type="match status" value="1"/>
</dbReference>
<dbReference type="InterPro" id="IPR000577">
    <property type="entry name" value="Carb_kinase_FGGY"/>
</dbReference>
<name>A0A1Y4LXC3_9FIRM</name>